<evidence type="ECO:0000313" key="9">
    <source>
        <dbReference type="Proteomes" id="UP001281761"/>
    </source>
</evidence>
<feature type="domain" description="Sugar phosphate transporter" evidence="7">
    <location>
        <begin position="41"/>
        <end position="299"/>
    </location>
</feature>
<keyword evidence="9" id="KW-1185">Reference proteome</keyword>
<feature type="transmembrane region" description="Helical" evidence="6">
    <location>
        <begin position="280"/>
        <end position="299"/>
    </location>
</feature>
<sequence length="485" mass="52966">MAINGDTQSLPSAESNNERSASSLAVMSILYLTAAGIMQHFLKSTFPYPSFINVSQSLVIIIVTIILSCFTGSYPPLSMEKLRITSPIILTSIFISLSTFYSLSRVSVSTLTVLHLIGLYAIIFSDQLFFGRRFGHKTIGAFSLILLGNALFYYVDFHFSFRGLFWGLINVLAQTSQTVYLKYLSEKRKLHKTELSFYNAVHTLPSLLVLLLLTHETSKSLPKLLTLNAIPFYLLLALTPFVSNIRFESLKNLSITGWELLNLVGPLPSAILGLLVPQILISPINIGGLLLIILGIYLYQRYSQRDDTFHSARGILRLDENEQSEGVLGMTDLAPQSDDMENTPDLLQLDPPKSSFAPGAASAMWMGMERTAPINVTVPQHKAPTRGTRMNAIISEMLTNADEGIGGTQRIKPASQLPTSSPESSPPVSSLHDDDPPFFSLPPSAVQSEPTKTDEFGSGEGGLTEAELLEILGSGDGEEGVVSAF</sequence>
<feature type="transmembrane region" description="Helical" evidence="6">
    <location>
        <begin position="113"/>
        <end position="131"/>
    </location>
</feature>
<dbReference type="PANTHER" id="PTHR11132">
    <property type="entry name" value="SOLUTE CARRIER FAMILY 35"/>
    <property type="match status" value="1"/>
</dbReference>
<evidence type="ECO:0000256" key="5">
    <source>
        <dbReference type="SAM" id="MobiDB-lite"/>
    </source>
</evidence>
<keyword evidence="2 6" id="KW-0812">Transmembrane</keyword>
<comment type="caution">
    <text evidence="8">The sequence shown here is derived from an EMBL/GenBank/DDBJ whole genome shotgun (WGS) entry which is preliminary data.</text>
</comment>
<keyword evidence="3 6" id="KW-1133">Transmembrane helix</keyword>
<evidence type="ECO:0000256" key="4">
    <source>
        <dbReference type="ARBA" id="ARBA00023136"/>
    </source>
</evidence>
<dbReference type="Pfam" id="PF03151">
    <property type="entry name" value="TPT"/>
    <property type="match status" value="1"/>
</dbReference>
<feature type="transmembrane region" description="Helical" evidence="6">
    <location>
        <begin position="225"/>
        <end position="243"/>
    </location>
</feature>
<feature type="transmembrane region" description="Helical" evidence="6">
    <location>
        <begin position="21"/>
        <end position="42"/>
    </location>
</feature>
<feature type="transmembrane region" description="Helical" evidence="6">
    <location>
        <begin position="195"/>
        <end position="213"/>
    </location>
</feature>
<evidence type="ECO:0000256" key="3">
    <source>
        <dbReference type="ARBA" id="ARBA00022989"/>
    </source>
</evidence>
<evidence type="ECO:0000256" key="2">
    <source>
        <dbReference type="ARBA" id="ARBA00022692"/>
    </source>
</evidence>
<reference evidence="8 9" key="1">
    <citation type="journal article" date="2022" name="bioRxiv">
        <title>Genomics of Preaxostyla Flagellates Illuminates Evolutionary Transitions and the Path Towards Mitochondrial Loss.</title>
        <authorList>
            <person name="Novak L.V.F."/>
            <person name="Treitli S.C."/>
            <person name="Pyrih J."/>
            <person name="Halakuc P."/>
            <person name="Pipaliya S.V."/>
            <person name="Vacek V."/>
            <person name="Brzon O."/>
            <person name="Soukal P."/>
            <person name="Eme L."/>
            <person name="Dacks J.B."/>
            <person name="Karnkowska A."/>
            <person name="Elias M."/>
            <person name="Hampl V."/>
        </authorList>
    </citation>
    <scope>NUCLEOTIDE SEQUENCE [LARGE SCALE GENOMIC DNA]</scope>
    <source>
        <strain evidence="8">NAU3</strain>
        <tissue evidence="8">Gut</tissue>
    </source>
</reference>
<dbReference type="Proteomes" id="UP001281761">
    <property type="component" value="Unassembled WGS sequence"/>
</dbReference>
<evidence type="ECO:0000313" key="8">
    <source>
        <dbReference type="EMBL" id="KAK2958055.1"/>
    </source>
</evidence>
<proteinExistence type="predicted"/>
<dbReference type="InterPro" id="IPR004853">
    <property type="entry name" value="Sugar_P_trans_dom"/>
</dbReference>
<feature type="transmembrane region" description="Helical" evidence="6">
    <location>
        <begin position="48"/>
        <end position="70"/>
    </location>
</feature>
<accession>A0ABQ9Y2W0</accession>
<feature type="transmembrane region" description="Helical" evidence="6">
    <location>
        <begin position="138"/>
        <end position="155"/>
    </location>
</feature>
<gene>
    <name evidence="8" type="ORF">BLNAU_6981</name>
</gene>
<comment type="subcellular location">
    <subcellularLocation>
        <location evidence="1">Membrane</location>
        <topology evidence="1">Multi-pass membrane protein</topology>
    </subcellularLocation>
</comment>
<feature type="region of interest" description="Disordered" evidence="5">
    <location>
        <begin position="401"/>
        <end position="462"/>
    </location>
</feature>
<name>A0ABQ9Y2W0_9EUKA</name>
<keyword evidence="4 6" id="KW-0472">Membrane</keyword>
<dbReference type="EMBL" id="JARBJD010000041">
    <property type="protein sequence ID" value="KAK2958055.1"/>
    <property type="molecule type" value="Genomic_DNA"/>
</dbReference>
<evidence type="ECO:0000256" key="6">
    <source>
        <dbReference type="SAM" id="Phobius"/>
    </source>
</evidence>
<feature type="compositionally biased region" description="Low complexity" evidence="5">
    <location>
        <begin position="415"/>
        <end position="430"/>
    </location>
</feature>
<evidence type="ECO:0000256" key="1">
    <source>
        <dbReference type="ARBA" id="ARBA00004141"/>
    </source>
</evidence>
<organism evidence="8 9">
    <name type="scientific">Blattamonas nauphoetae</name>
    <dbReference type="NCBI Taxonomy" id="2049346"/>
    <lineage>
        <taxon>Eukaryota</taxon>
        <taxon>Metamonada</taxon>
        <taxon>Preaxostyla</taxon>
        <taxon>Oxymonadida</taxon>
        <taxon>Blattamonas</taxon>
    </lineage>
</organism>
<feature type="transmembrane region" description="Helical" evidence="6">
    <location>
        <begin position="255"/>
        <end position="274"/>
    </location>
</feature>
<dbReference type="InterPro" id="IPR050186">
    <property type="entry name" value="TPT_transporter"/>
</dbReference>
<protein>
    <recommendedName>
        <fullName evidence="7">Sugar phosphate transporter domain-containing protein</fullName>
    </recommendedName>
</protein>
<evidence type="ECO:0000259" key="7">
    <source>
        <dbReference type="Pfam" id="PF03151"/>
    </source>
</evidence>